<evidence type="ECO:0000256" key="1">
    <source>
        <dbReference type="ARBA" id="ARBA00023157"/>
    </source>
</evidence>
<dbReference type="FunFam" id="2.60.40.10:FF:000032">
    <property type="entry name" value="palladin isoform X1"/>
    <property type="match status" value="1"/>
</dbReference>
<dbReference type="SMART" id="SM00409">
    <property type="entry name" value="IG"/>
    <property type="match status" value="7"/>
</dbReference>
<feature type="domain" description="Ig-like" evidence="3">
    <location>
        <begin position="479"/>
        <end position="571"/>
    </location>
</feature>
<dbReference type="SUPFAM" id="SSF48726">
    <property type="entry name" value="Immunoglobulin"/>
    <property type="match status" value="7"/>
</dbReference>
<dbReference type="InterPro" id="IPR050958">
    <property type="entry name" value="Cell_Adh-Cytoskel_Orgn"/>
</dbReference>
<keyword evidence="2" id="KW-0393">Immunoglobulin domain</keyword>
<dbReference type="CDD" id="cd00096">
    <property type="entry name" value="Ig"/>
    <property type="match status" value="1"/>
</dbReference>
<keyword evidence="1" id="KW-1015">Disulfide bond</keyword>
<gene>
    <name evidence="4" type="ORF">Ciccas_006549</name>
</gene>
<feature type="domain" description="Ig-like" evidence="3">
    <location>
        <begin position="236"/>
        <end position="329"/>
    </location>
</feature>
<organism evidence="4 5">
    <name type="scientific">Cichlidogyrus casuarinus</name>
    <dbReference type="NCBI Taxonomy" id="1844966"/>
    <lineage>
        <taxon>Eukaryota</taxon>
        <taxon>Metazoa</taxon>
        <taxon>Spiralia</taxon>
        <taxon>Lophotrochozoa</taxon>
        <taxon>Platyhelminthes</taxon>
        <taxon>Monogenea</taxon>
        <taxon>Monopisthocotylea</taxon>
        <taxon>Dactylogyridea</taxon>
        <taxon>Ancyrocephalidae</taxon>
        <taxon>Cichlidogyrus</taxon>
    </lineage>
</organism>
<dbReference type="EMBL" id="JBJKFK010000899">
    <property type="protein sequence ID" value="KAL3314822.1"/>
    <property type="molecule type" value="Genomic_DNA"/>
</dbReference>
<evidence type="ECO:0000259" key="3">
    <source>
        <dbReference type="PROSITE" id="PS50835"/>
    </source>
</evidence>
<dbReference type="InterPro" id="IPR013783">
    <property type="entry name" value="Ig-like_fold"/>
</dbReference>
<protein>
    <recommendedName>
        <fullName evidence="3">Ig-like domain-containing protein</fullName>
    </recommendedName>
</protein>
<evidence type="ECO:0000313" key="4">
    <source>
        <dbReference type="EMBL" id="KAL3314822.1"/>
    </source>
</evidence>
<name>A0ABD2Q5F7_9PLAT</name>
<dbReference type="FunFam" id="2.60.40.10:FF:000107">
    <property type="entry name" value="Myosin, light chain kinase a"/>
    <property type="match status" value="1"/>
</dbReference>
<dbReference type="SMART" id="SM00408">
    <property type="entry name" value="IGc2"/>
    <property type="match status" value="4"/>
</dbReference>
<dbReference type="PROSITE" id="PS50835">
    <property type="entry name" value="IG_LIKE"/>
    <property type="match status" value="6"/>
</dbReference>
<dbReference type="InterPro" id="IPR036179">
    <property type="entry name" value="Ig-like_dom_sf"/>
</dbReference>
<accession>A0ABD2Q5F7</accession>
<feature type="domain" description="Ig-like" evidence="3">
    <location>
        <begin position="117"/>
        <end position="220"/>
    </location>
</feature>
<feature type="domain" description="Ig-like" evidence="3">
    <location>
        <begin position="4"/>
        <end position="96"/>
    </location>
</feature>
<evidence type="ECO:0000256" key="2">
    <source>
        <dbReference type="ARBA" id="ARBA00023319"/>
    </source>
</evidence>
<dbReference type="AlphaFoldDB" id="A0ABD2Q5F7"/>
<proteinExistence type="predicted"/>
<dbReference type="PANTHER" id="PTHR45080:SF34">
    <property type="entry name" value="MYOSIN LIGHT CHAIN KINASE, SMOOTH MUSCLE-LIKE"/>
    <property type="match status" value="1"/>
</dbReference>
<dbReference type="Gene3D" id="2.60.40.10">
    <property type="entry name" value="Immunoglobulins"/>
    <property type="match status" value="7"/>
</dbReference>
<dbReference type="InterPro" id="IPR003599">
    <property type="entry name" value="Ig_sub"/>
</dbReference>
<sequence length="1055" mass="117681">MSPPEIVPRLPEQIWIVAGEPVKIQTSVKGNPRPSVEWFHNNRPLFNSPQCILNHYPDGSIELVMNKPNQMQGGRYSIMARNPAGQDSCHIDIEINEPIVEYREPPVMQPKTAEQPPRFVRGPVQWSPNNVLYGGQQINCSTRLEIKEMTPAILDVEVVGYPEPQVAWFCNGKPVNPDGNHELYSPTKLVHCLTINPWTLLDSGTYKVVAMNSSGQAELLFPVQVIPQAAPANMAPRFIEKPGQKLTVPLGETVVLNTRVEGFPEPVVSWHKDEKLITPDSYPDSRVTLNIDGLYSQVVIRNFQPEDVGLWQCLASNKAGTATARINISYPKPPVEMKEPTKMDAGPNPMIMRPPDSICVQEGQTAHFMTSISARPPPNVTWILNGQPVPTGPPAPGEVPRFFQRFDGLMHHLEIRECTPNDAGMVTVMATRSDLPPEMIDREPGSKVFSSAELQVVPFEDPRAKLKPVPRKQVESIPPSFSEKFATNLMIQLDGNFVINCTAQGSPNPTITWFKNGIQIYPRVVNQPTQSEKYELVVDNNRYQLFVNGVDSFDAGQLLARAENELGVAVTCTTVKIDLPQSQEAIEPRFIKALPERIQVKPGDSAKFDCEVEANPPVNFRWFVNGIIVLPQDQRYKVSNALNSSTLIIPKLKREDLPGKVSIQAASPLGTQIVSTTIMEMVASTESDLNIVSAPSPVGLFRFARSLPEELKIEPDQNQLMLDVEVEQLPPGPSLNEIRPTFSWYLNGIEIDALPRELVAEKYKTTQYHPGHSRLTIDRPGTWDLGVVMCKVTRPVLPSDVPLMTQTNISQSNKAPFFRQQLAPCIQGVPGADLVFDVSAEGSPRPEVIWNVSSPETGSRCEVLRPDYEPNPNSYSSRLIIHSFNPLQDSQTEIKAVASNLVGTTETICQVQHDELQFVTQLPPQCQIEENQRVTLTAECNPNKKPVEFHWFMNGVEIRTTPNQYTVKRENQFTSTLAIERPRISDAGSLTVEISSPQTAQRITSTCQIQIIQKLQSQMNEPKNVEKADLQLMKPLEAKVHQTPGLMEEKIQKVE</sequence>
<dbReference type="InterPro" id="IPR007110">
    <property type="entry name" value="Ig-like_dom"/>
</dbReference>
<dbReference type="InterPro" id="IPR003598">
    <property type="entry name" value="Ig_sub2"/>
</dbReference>
<comment type="caution">
    <text evidence="4">The sequence shown here is derived from an EMBL/GenBank/DDBJ whole genome shotgun (WGS) entry which is preliminary data.</text>
</comment>
<evidence type="ECO:0000313" key="5">
    <source>
        <dbReference type="Proteomes" id="UP001626550"/>
    </source>
</evidence>
<keyword evidence="5" id="KW-1185">Reference proteome</keyword>
<dbReference type="Proteomes" id="UP001626550">
    <property type="component" value="Unassembled WGS sequence"/>
</dbReference>
<dbReference type="PANTHER" id="PTHR45080">
    <property type="entry name" value="CONTACTIN 5"/>
    <property type="match status" value="1"/>
</dbReference>
<feature type="domain" description="Ig-like" evidence="3">
    <location>
        <begin position="588"/>
        <end position="656"/>
    </location>
</feature>
<feature type="domain" description="Ig-like" evidence="3">
    <location>
        <begin position="917"/>
        <end position="1004"/>
    </location>
</feature>
<dbReference type="Pfam" id="PF07679">
    <property type="entry name" value="I-set"/>
    <property type="match status" value="7"/>
</dbReference>
<dbReference type="InterPro" id="IPR013098">
    <property type="entry name" value="Ig_I-set"/>
</dbReference>
<reference evidence="4 5" key="1">
    <citation type="submission" date="2024-11" db="EMBL/GenBank/DDBJ databases">
        <title>Adaptive evolution of stress response genes in parasites aligns with host niche diversity.</title>
        <authorList>
            <person name="Hahn C."/>
            <person name="Resl P."/>
        </authorList>
    </citation>
    <scope>NUCLEOTIDE SEQUENCE [LARGE SCALE GENOMIC DNA]</scope>
    <source>
        <strain evidence="4">EGGRZ-B1_66</strain>
        <tissue evidence="4">Body</tissue>
    </source>
</reference>